<protein>
    <recommendedName>
        <fullName evidence="1">Methyltransferase domain-containing protein</fullName>
    </recommendedName>
</protein>
<organism evidence="2 3">
    <name type="scientific">Rhizophagus irregularis (strain DAOM 197198w)</name>
    <name type="common">Glomus intraradices</name>
    <dbReference type="NCBI Taxonomy" id="1432141"/>
    <lineage>
        <taxon>Eukaryota</taxon>
        <taxon>Fungi</taxon>
        <taxon>Fungi incertae sedis</taxon>
        <taxon>Mucoromycota</taxon>
        <taxon>Glomeromycotina</taxon>
        <taxon>Glomeromycetes</taxon>
        <taxon>Glomerales</taxon>
        <taxon>Glomeraceae</taxon>
        <taxon>Rhizophagus</taxon>
    </lineage>
</organism>
<proteinExistence type="predicted"/>
<keyword evidence="3" id="KW-1185">Reference proteome</keyword>
<evidence type="ECO:0000313" key="2">
    <source>
        <dbReference type="EMBL" id="EXX70192.1"/>
    </source>
</evidence>
<dbReference type="OrthoDB" id="2013972at2759"/>
<comment type="caution">
    <text evidence="2">The sequence shown here is derived from an EMBL/GenBank/DDBJ whole genome shotgun (WGS) entry which is preliminary data.</text>
</comment>
<dbReference type="AlphaFoldDB" id="A0A015JL20"/>
<dbReference type="HOGENOM" id="CLU_010595_9_0_1"/>
<dbReference type="Pfam" id="PF13649">
    <property type="entry name" value="Methyltransf_25"/>
    <property type="match status" value="1"/>
</dbReference>
<evidence type="ECO:0000259" key="1">
    <source>
        <dbReference type="Pfam" id="PF13649"/>
    </source>
</evidence>
<dbReference type="STRING" id="1432141.A0A015JL20"/>
<feature type="domain" description="Methyltransferase" evidence="1">
    <location>
        <begin position="97"/>
        <end position="188"/>
    </location>
</feature>
<name>A0A015JL20_RHIIW</name>
<reference evidence="2 3" key="1">
    <citation type="submission" date="2014-02" db="EMBL/GenBank/DDBJ databases">
        <title>Single nucleus genome sequencing reveals high similarity among nuclei of an endomycorrhizal fungus.</title>
        <authorList>
            <person name="Lin K."/>
            <person name="Geurts R."/>
            <person name="Zhang Z."/>
            <person name="Limpens E."/>
            <person name="Saunders D.G."/>
            <person name="Mu D."/>
            <person name="Pang E."/>
            <person name="Cao H."/>
            <person name="Cha H."/>
            <person name="Lin T."/>
            <person name="Zhou Q."/>
            <person name="Shang Y."/>
            <person name="Li Y."/>
            <person name="Ivanov S."/>
            <person name="Sharma T."/>
            <person name="Velzen R.V."/>
            <person name="Ruijter N.D."/>
            <person name="Aanen D.K."/>
            <person name="Win J."/>
            <person name="Kamoun S."/>
            <person name="Bisseling T."/>
            <person name="Huang S."/>
        </authorList>
    </citation>
    <scope>NUCLEOTIDE SEQUENCE [LARGE SCALE GENOMIC DNA]</scope>
    <source>
        <strain evidence="3">DAOM197198w</strain>
    </source>
</reference>
<dbReference type="EMBL" id="JEMT01016653">
    <property type="protein sequence ID" value="EXX70192.1"/>
    <property type="molecule type" value="Genomic_DNA"/>
</dbReference>
<dbReference type="Proteomes" id="UP000022910">
    <property type="component" value="Unassembled WGS sequence"/>
</dbReference>
<dbReference type="SMR" id="A0A015JL20"/>
<accession>A0A015JL20</accession>
<dbReference type="PANTHER" id="PTHR43591:SF24">
    <property type="entry name" value="2-METHOXY-6-POLYPRENYL-1,4-BENZOQUINOL METHYLASE, MITOCHONDRIAL"/>
    <property type="match status" value="1"/>
</dbReference>
<evidence type="ECO:0000313" key="3">
    <source>
        <dbReference type="Proteomes" id="UP000022910"/>
    </source>
</evidence>
<dbReference type="PANTHER" id="PTHR43591">
    <property type="entry name" value="METHYLTRANSFERASE"/>
    <property type="match status" value="1"/>
</dbReference>
<dbReference type="SUPFAM" id="SSF53335">
    <property type="entry name" value="S-adenosyl-L-methionine-dependent methyltransferases"/>
    <property type="match status" value="1"/>
</dbReference>
<dbReference type="InterPro" id="IPR041698">
    <property type="entry name" value="Methyltransf_25"/>
</dbReference>
<gene>
    <name evidence="2" type="ORF">RirG_089670</name>
</gene>
<sequence>MGNALRRLNTNSIRDEYNGRRRPACLGQDPQTTPTSFGRKFIIASKSRSGEMKYPLPATTEEKKMWLEDPHYLIRHLWQNNFSSPVEEILKRGGANVLDIGCGAGTWSLEMAKHYPESNFIGVDIAPIFPTNHHEKNLKFSLGNIIEGLPFEDNTFDLVFARLVGDSFSQKEWEETVLRELLRLTKSGSWLEIMQNDSELSRCGKNLEKMNQALLAINMNNSICEKFEDWLLGDNQVSSINHEIAISPIGTWAGKTGEFGVSYIRHLSSKMKQQIMSHLNITEEEYDNMMEMAELEYNQFTTFRTSHRFIAQKK</sequence>
<dbReference type="GO" id="GO:0008168">
    <property type="term" value="F:methyltransferase activity"/>
    <property type="evidence" value="ECO:0007669"/>
    <property type="project" value="TreeGrafter"/>
</dbReference>
<dbReference type="InterPro" id="IPR029063">
    <property type="entry name" value="SAM-dependent_MTases_sf"/>
</dbReference>
<dbReference type="CDD" id="cd02440">
    <property type="entry name" value="AdoMet_MTases"/>
    <property type="match status" value="1"/>
</dbReference>
<dbReference type="Gene3D" id="3.40.50.150">
    <property type="entry name" value="Vaccinia Virus protein VP39"/>
    <property type="match status" value="1"/>
</dbReference>